<feature type="region of interest" description="Disordered" evidence="4">
    <location>
        <begin position="509"/>
        <end position="529"/>
    </location>
</feature>
<protein>
    <submittedName>
        <fullName evidence="8">Hydrolase</fullName>
    </submittedName>
</protein>
<evidence type="ECO:0000256" key="4">
    <source>
        <dbReference type="SAM" id="MobiDB-lite"/>
    </source>
</evidence>
<dbReference type="EMBL" id="BNEE01000003">
    <property type="protein sequence ID" value="GHI83026.1"/>
    <property type="molecule type" value="Genomic_DNA"/>
</dbReference>
<accession>A0A919GS18</accession>
<evidence type="ECO:0000256" key="5">
    <source>
        <dbReference type="SAM" id="SignalP"/>
    </source>
</evidence>
<gene>
    <name evidence="8" type="ORF">Sxan_03900</name>
</gene>
<dbReference type="PANTHER" id="PTHR43248:SF29">
    <property type="entry name" value="TRIPEPTIDYL AMINOPEPTIDASE"/>
    <property type="match status" value="1"/>
</dbReference>
<comment type="caution">
    <text evidence="8">The sequence shown here is derived from an EMBL/GenBank/DDBJ whole genome shotgun (WGS) entry which is preliminary data.</text>
</comment>
<evidence type="ECO:0000256" key="3">
    <source>
        <dbReference type="ARBA" id="ARBA00022801"/>
    </source>
</evidence>
<dbReference type="GO" id="GO:0016787">
    <property type="term" value="F:hydrolase activity"/>
    <property type="evidence" value="ECO:0007669"/>
    <property type="project" value="UniProtKB-KW"/>
</dbReference>
<evidence type="ECO:0000259" key="6">
    <source>
        <dbReference type="Pfam" id="PF00561"/>
    </source>
</evidence>
<organism evidence="8 9">
    <name type="scientific">Streptomyces xanthophaeus</name>
    <dbReference type="NCBI Taxonomy" id="67385"/>
    <lineage>
        <taxon>Bacteria</taxon>
        <taxon>Bacillati</taxon>
        <taxon>Actinomycetota</taxon>
        <taxon>Actinomycetes</taxon>
        <taxon>Kitasatosporales</taxon>
        <taxon>Streptomycetaceae</taxon>
        <taxon>Streptomyces</taxon>
    </lineage>
</organism>
<evidence type="ECO:0000256" key="1">
    <source>
        <dbReference type="ARBA" id="ARBA00010088"/>
    </source>
</evidence>
<dbReference type="InterPro" id="IPR000073">
    <property type="entry name" value="AB_hydrolase_1"/>
</dbReference>
<dbReference type="Proteomes" id="UP000600026">
    <property type="component" value="Unassembled WGS sequence"/>
</dbReference>
<dbReference type="Gene3D" id="3.40.50.1820">
    <property type="entry name" value="alpha/beta hydrolase"/>
    <property type="match status" value="1"/>
</dbReference>
<feature type="domain" description="Peptidase S33 tripeptidyl aminopeptidase-like C-terminal" evidence="7">
    <location>
        <begin position="417"/>
        <end position="514"/>
    </location>
</feature>
<keyword evidence="2 5" id="KW-0732">Signal</keyword>
<dbReference type="AlphaFoldDB" id="A0A919GS18"/>
<dbReference type="InterPro" id="IPR013595">
    <property type="entry name" value="Pept_S33_TAP-like_C"/>
</dbReference>
<evidence type="ECO:0000256" key="2">
    <source>
        <dbReference type="ARBA" id="ARBA00022729"/>
    </source>
</evidence>
<evidence type="ECO:0000313" key="8">
    <source>
        <dbReference type="EMBL" id="GHI83026.1"/>
    </source>
</evidence>
<dbReference type="SUPFAM" id="SSF53474">
    <property type="entry name" value="alpha/beta-Hydrolases"/>
    <property type="match status" value="1"/>
</dbReference>
<dbReference type="OrthoDB" id="4447445at2"/>
<dbReference type="PANTHER" id="PTHR43248">
    <property type="entry name" value="2-SUCCINYL-6-HYDROXY-2,4-CYCLOHEXADIENE-1-CARBOXYLATE SYNTHASE"/>
    <property type="match status" value="1"/>
</dbReference>
<feature type="domain" description="AB hydrolase-1" evidence="6">
    <location>
        <begin position="90"/>
        <end position="251"/>
    </location>
</feature>
<feature type="region of interest" description="Disordered" evidence="4">
    <location>
        <begin position="355"/>
        <end position="376"/>
    </location>
</feature>
<keyword evidence="9" id="KW-1185">Reference proteome</keyword>
<dbReference type="Pfam" id="PF00561">
    <property type="entry name" value="Abhydrolase_1"/>
    <property type="match status" value="1"/>
</dbReference>
<dbReference type="Pfam" id="PF08386">
    <property type="entry name" value="Abhydrolase_4"/>
    <property type="match status" value="1"/>
</dbReference>
<comment type="similarity">
    <text evidence="1">Belongs to the peptidase S33 family.</text>
</comment>
<keyword evidence="3 8" id="KW-0378">Hydrolase</keyword>
<feature type="chain" id="PRO_5037769879" evidence="5">
    <location>
        <begin position="29"/>
        <end position="529"/>
    </location>
</feature>
<evidence type="ECO:0000259" key="7">
    <source>
        <dbReference type="Pfam" id="PF08386"/>
    </source>
</evidence>
<sequence length="529" mass="57060">MKRLPPLLATAGLIATTLSQLAVPQASAAPSTPEYMNQKPSWHRCSADKPATYECAALKVPLDYKRPQGPTIDLAISRVKSENPAKRHGVLLLNPGGPGASGLYRPMRMSTEMPKDVRDRYDLIGFDPRGVGASSPVTCGLNQTETGIGGAYRPERFASDVAWARSVADKCREKAGDVLPYITTRNTARDLDVIRAALGERKISYLGYSYGTYLGAVYSQMFPQRTDRFVLDSGVDPHRIWRGMYQVWATSSGPAFERWTHWAAERSAEYGLGATPEAVSGTFWALVARADREPIDYFGQKVTGDEIRDPGVFYSPVEASIITRSLKAAAERTPLPADAGVPDVKRLIAGSGVAAGSDADTEAAPAPGSGPARAAAPGDNATAVYWSVVCGDTENWPRDPAQYARDAVQDKVKYPLYGDFSSNIKPCAFWQPPLEAATPMTQRARVLTVQNEWDPMTPLSSGQGLHRALKGSRMVLAKGGQGHGVYLSDPTSCANDLVDTYLTTGRLPARDVTCQSPPRDQDPQGSPAP</sequence>
<dbReference type="RefSeq" id="WP_031142811.1">
    <property type="nucleotide sequence ID" value="NZ_BNEE01000003.1"/>
</dbReference>
<feature type="signal peptide" evidence="5">
    <location>
        <begin position="1"/>
        <end position="28"/>
    </location>
</feature>
<dbReference type="InterPro" id="IPR051601">
    <property type="entry name" value="Serine_prot/Carboxylest_S33"/>
</dbReference>
<reference evidence="8" key="1">
    <citation type="submission" date="2020-09" db="EMBL/GenBank/DDBJ databases">
        <title>Whole genome shotgun sequence of Streptomyces xanthophaeus NBRC 12829.</title>
        <authorList>
            <person name="Komaki H."/>
            <person name="Tamura T."/>
        </authorList>
    </citation>
    <scope>NUCLEOTIDE SEQUENCE</scope>
    <source>
        <strain evidence="8">NBRC 12829</strain>
    </source>
</reference>
<evidence type="ECO:0000313" key="9">
    <source>
        <dbReference type="Proteomes" id="UP000600026"/>
    </source>
</evidence>
<name>A0A919GS18_9ACTN</name>
<proteinExistence type="inferred from homology"/>
<dbReference type="InterPro" id="IPR029058">
    <property type="entry name" value="AB_hydrolase_fold"/>
</dbReference>